<dbReference type="Proteomes" id="UP000028864">
    <property type="component" value="Unassembled WGS sequence"/>
</dbReference>
<organism evidence="2 3">
    <name type="scientific">Mycolicibacterium neoaurum</name>
    <name type="common">Mycobacterium neoaurum</name>
    <dbReference type="NCBI Taxonomy" id="1795"/>
    <lineage>
        <taxon>Bacteria</taxon>
        <taxon>Bacillati</taxon>
        <taxon>Actinomycetota</taxon>
        <taxon>Actinomycetes</taxon>
        <taxon>Mycobacteriales</taxon>
        <taxon>Mycobacteriaceae</taxon>
        <taxon>Mycolicibacterium</taxon>
    </lineage>
</organism>
<accession>A0AAV2WGE3</accession>
<sequence>MPMSLPADSSERSFGFPEESASAPRPGKLLAAGVAMATAGALVAAPVAAAPTALAASTQVRHQAVELAAFENPFVVLQNALQATGSNLNTLGGNINTQWTTLGATLGTPAVQAELADTVRNVFNPGRTIGATIAAPGKYGPRILEGASDIGSAAFNALAALVVSRPSFDTAGRPILDPETGEQVIRPAVLPLVAGLLAQGKVVEAFGELNYWFLVDGLVHLRAASLDLLRIPGDFLDDLGLGTLGRILGTSWMTTVRPDGELDGPGLLSRGVIGNFGRAMLAPAVTATFQTVEIVQATMSAVLSGNLVDALSHLVNAPVKIMSAFVNGYVPGFLGGDDPIWEPGSGQTFPGLLSPQGTFDFFFAQLPQQIARALNFPRPEPVPEAAAEQAADPAAGLVLQTGLRSDAEGESPESAEEVTDPVAGEPTSEEATVDEGIDSIEVIDEVTDATDGDAADLTDADGGAQAGDLTDGLKGDEGSEDSNDDLKDDLKDALKNDVKNEKAASETKESSETSESRGANDSGETKGAKDPSDTDRGDNKSSGSGSDSGE</sequence>
<gene>
    <name evidence="2" type="ORF">BN1047_00867</name>
</gene>
<dbReference type="AlphaFoldDB" id="A0AAV2WGE3"/>
<feature type="region of interest" description="Disordered" evidence="1">
    <location>
        <begin position="1"/>
        <end position="23"/>
    </location>
</feature>
<feature type="compositionally biased region" description="Low complexity" evidence="1">
    <location>
        <begin position="460"/>
        <end position="470"/>
    </location>
</feature>
<dbReference type="EMBL" id="LK021337">
    <property type="protein sequence ID" value="CDQ43006.1"/>
    <property type="molecule type" value="Genomic_DNA"/>
</dbReference>
<evidence type="ECO:0000313" key="3">
    <source>
        <dbReference type="Proteomes" id="UP000028864"/>
    </source>
</evidence>
<feature type="compositionally biased region" description="Low complexity" evidence="1">
    <location>
        <begin position="541"/>
        <end position="550"/>
    </location>
</feature>
<reference evidence="2" key="2">
    <citation type="submission" date="2015-09" db="EMBL/GenBank/DDBJ databases">
        <title>Draft genome sequence of Mycobacterium neoaurum DSM 44074.</title>
        <authorList>
            <person name="Croce O."/>
            <person name="Robert C."/>
            <person name="Raoult D."/>
            <person name="Drancourt M."/>
        </authorList>
    </citation>
    <scope>NUCLEOTIDE SEQUENCE</scope>
    <source>
        <strain evidence="2">DSM 44074</strain>
    </source>
</reference>
<reference evidence="2" key="1">
    <citation type="submission" date="2014-05" db="EMBL/GenBank/DDBJ databases">
        <authorList>
            <person name="Urmite Genomes"/>
        </authorList>
    </citation>
    <scope>NUCLEOTIDE SEQUENCE</scope>
    <source>
        <strain evidence="2">DSM 44074</strain>
    </source>
</reference>
<feature type="compositionally biased region" description="Acidic residues" evidence="1">
    <location>
        <begin position="408"/>
        <end position="419"/>
    </location>
</feature>
<evidence type="ECO:0000313" key="2">
    <source>
        <dbReference type="EMBL" id="CDQ43006.1"/>
    </source>
</evidence>
<name>A0AAV2WGE3_MYCNE</name>
<feature type="compositionally biased region" description="Basic and acidic residues" evidence="1">
    <location>
        <begin position="484"/>
        <end position="515"/>
    </location>
</feature>
<feature type="compositionally biased region" description="Acidic residues" evidence="1">
    <location>
        <begin position="427"/>
        <end position="459"/>
    </location>
</feature>
<dbReference type="RefSeq" id="WP_138158141.1">
    <property type="nucleotide sequence ID" value="NZ_LK021337.1"/>
</dbReference>
<evidence type="ECO:0008006" key="4">
    <source>
        <dbReference type="Google" id="ProtNLM"/>
    </source>
</evidence>
<feature type="region of interest" description="Disordered" evidence="1">
    <location>
        <begin position="404"/>
        <end position="550"/>
    </location>
</feature>
<proteinExistence type="predicted"/>
<protein>
    <recommendedName>
        <fullName evidence="4">PE-PGRS family protein</fullName>
    </recommendedName>
</protein>
<evidence type="ECO:0000256" key="1">
    <source>
        <dbReference type="SAM" id="MobiDB-lite"/>
    </source>
</evidence>
<feature type="compositionally biased region" description="Basic and acidic residues" evidence="1">
    <location>
        <begin position="523"/>
        <end position="539"/>
    </location>
</feature>